<reference evidence="2" key="1">
    <citation type="submission" date="2016-10" db="EMBL/GenBank/DDBJ databases">
        <authorList>
            <person name="Varghese N."/>
            <person name="Submissions S."/>
        </authorList>
    </citation>
    <scope>NUCLEOTIDE SEQUENCE [LARGE SCALE GENOMIC DNA]</scope>
    <source>
        <strain evidence="2">DSM 19886</strain>
    </source>
</reference>
<evidence type="ECO:0000313" key="1">
    <source>
        <dbReference type="EMBL" id="SDM38620.1"/>
    </source>
</evidence>
<gene>
    <name evidence="1" type="ORF">SAMN04488514_10890</name>
</gene>
<evidence type="ECO:0000313" key="2">
    <source>
        <dbReference type="Proteomes" id="UP000199440"/>
    </source>
</evidence>
<dbReference type="PROSITE" id="PS51257">
    <property type="entry name" value="PROKAR_LIPOPROTEIN"/>
    <property type="match status" value="1"/>
</dbReference>
<dbReference type="RefSeq" id="WP_089891451.1">
    <property type="nucleotide sequence ID" value="NZ_FNGV01000008.1"/>
</dbReference>
<keyword evidence="2" id="KW-1185">Reference proteome</keyword>
<dbReference type="OrthoDB" id="1043955at2"/>
<sequence>MRYLVISISVFLLSCGSYPKRHQFELSETTKDYSINPYFSDPAKDYVYKADISIFEKNFSGIFIVKKLGPDIHRVVFTTEMGNKIFDFSFLKNGFKVNYAVPNMNKKILIRILEKDFKALITENPLLKTSFKKNEETILECVIGDSKHYYYSKEQRLYKIVRVARGKEKVEFKFSEIDGNKSTNIQILHKKFDLKILLKAI</sequence>
<accession>A0A1G9ST84</accession>
<dbReference type="AlphaFoldDB" id="A0A1G9ST84"/>
<dbReference type="EMBL" id="FNGV01000008">
    <property type="protein sequence ID" value="SDM38620.1"/>
    <property type="molecule type" value="Genomic_DNA"/>
</dbReference>
<dbReference type="Proteomes" id="UP000199440">
    <property type="component" value="Unassembled WGS sequence"/>
</dbReference>
<proteinExistence type="predicted"/>
<dbReference type="STRING" id="192904.SAMN04488514_10890"/>
<protein>
    <submittedName>
        <fullName evidence="1">Uncharacterized protein</fullName>
    </submittedName>
</protein>
<organism evidence="1 2">
    <name type="scientific">Kriegella aquimaris</name>
    <dbReference type="NCBI Taxonomy" id="192904"/>
    <lineage>
        <taxon>Bacteria</taxon>
        <taxon>Pseudomonadati</taxon>
        <taxon>Bacteroidota</taxon>
        <taxon>Flavobacteriia</taxon>
        <taxon>Flavobacteriales</taxon>
        <taxon>Flavobacteriaceae</taxon>
        <taxon>Kriegella</taxon>
    </lineage>
</organism>
<name>A0A1G9ST84_9FLAO</name>